<dbReference type="PANTHER" id="PTHR10291">
    <property type="entry name" value="DEHYDRODOLICHYL DIPHOSPHATE SYNTHASE FAMILY MEMBER"/>
    <property type="match status" value="1"/>
</dbReference>
<feature type="binding site" evidence="2">
    <location>
        <position position="34"/>
    </location>
    <ligand>
        <name>Mg(2+)</name>
        <dbReference type="ChEBI" id="CHEBI:18420"/>
    </ligand>
</feature>
<dbReference type="PANTHER" id="PTHR10291:SF0">
    <property type="entry name" value="DEHYDRODOLICHYL DIPHOSPHATE SYNTHASE 2"/>
    <property type="match status" value="1"/>
</dbReference>
<evidence type="ECO:0000256" key="1">
    <source>
        <dbReference type="ARBA" id="ARBA00022679"/>
    </source>
</evidence>
<evidence type="ECO:0000313" key="3">
    <source>
        <dbReference type="EMBL" id="SDM27739.1"/>
    </source>
</evidence>
<dbReference type="Pfam" id="PF01255">
    <property type="entry name" value="Prenyltransf"/>
    <property type="match status" value="1"/>
</dbReference>
<evidence type="ECO:0000256" key="2">
    <source>
        <dbReference type="HAMAP-Rule" id="MF_01139"/>
    </source>
</evidence>
<dbReference type="NCBIfam" id="TIGR00055">
    <property type="entry name" value="uppS"/>
    <property type="match status" value="1"/>
</dbReference>
<dbReference type="HAMAP" id="MF_01139">
    <property type="entry name" value="ISPT"/>
    <property type="match status" value="1"/>
</dbReference>
<dbReference type="NCBIfam" id="NF011405">
    <property type="entry name" value="PRK14830.1"/>
    <property type="match status" value="1"/>
</dbReference>
<keyword evidence="2" id="KW-0460">Magnesium</keyword>
<dbReference type="EMBL" id="FNHQ01000004">
    <property type="protein sequence ID" value="SDM27739.1"/>
    <property type="molecule type" value="Genomic_DNA"/>
</dbReference>
<feature type="binding site" evidence="2">
    <location>
        <begin position="35"/>
        <end position="38"/>
    </location>
    <ligand>
        <name>substrate</name>
    </ligand>
</feature>
<dbReference type="OrthoDB" id="4191603at2"/>
<dbReference type="InterPro" id="IPR036424">
    <property type="entry name" value="UPP_synth-like_sf"/>
</dbReference>
<comment type="cofactor">
    <cofactor evidence="2">
        <name>Mg(2+)</name>
        <dbReference type="ChEBI" id="CHEBI:18420"/>
    </cofactor>
    <text evidence="2">Binds 2 magnesium ions per subunit.</text>
</comment>
<accession>A0A1G9RWU9</accession>
<comment type="function">
    <text evidence="2">Catalyzes the condensation of isopentenyl diphosphate (IPP) with allylic pyrophosphates generating different type of terpenoids.</text>
</comment>
<dbReference type="RefSeq" id="WP_091647963.1">
    <property type="nucleotide sequence ID" value="NZ_FNHQ01000004.1"/>
</dbReference>
<dbReference type="Proteomes" id="UP000199309">
    <property type="component" value="Unassembled WGS sequence"/>
</dbReference>
<dbReference type="CDD" id="cd00475">
    <property type="entry name" value="Cis_IPPS"/>
    <property type="match status" value="1"/>
</dbReference>
<protein>
    <recommendedName>
        <fullName evidence="2">Isoprenyl transferase</fullName>
        <ecNumber evidence="2">2.5.1.-</ecNumber>
    </recommendedName>
</protein>
<name>A0A1G9RWU9_9FIRM</name>
<gene>
    <name evidence="3" type="ORF">SAMN05660299_00556</name>
</gene>
<comment type="subunit">
    <text evidence="2">Homodimer.</text>
</comment>
<feature type="binding site" evidence="2">
    <location>
        <begin position="208"/>
        <end position="210"/>
    </location>
    <ligand>
        <name>substrate</name>
    </ligand>
</feature>
<dbReference type="GO" id="GO:0000287">
    <property type="term" value="F:magnesium ion binding"/>
    <property type="evidence" value="ECO:0007669"/>
    <property type="project" value="UniProtKB-UniRule"/>
</dbReference>
<feature type="binding site" evidence="2">
    <location>
        <position position="221"/>
    </location>
    <ligand>
        <name>Mg(2+)</name>
        <dbReference type="ChEBI" id="CHEBI:18420"/>
    </ligand>
</feature>
<reference evidence="3 4" key="1">
    <citation type="submission" date="2016-10" db="EMBL/GenBank/DDBJ databases">
        <authorList>
            <person name="de Groot N.N."/>
        </authorList>
    </citation>
    <scope>NUCLEOTIDE SEQUENCE [LARGE SCALE GENOMIC DNA]</scope>
    <source>
        <strain evidence="3 4">DSM 16981</strain>
    </source>
</reference>
<dbReference type="InterPro" id="IPR001441">
    <property type="entry name" value="UPP_synth-like"/>
</dbReference>
<feature type="binding site" evidence="2">
    <location>
        <position position="51"/>
    </location>
    <ligand>
        <name>substrate</name>
    </ligand>
</feature>
<feature type="binding site" evidence="2">
    <location>
        <position position="202"/>
    </location>
    <ligand>
        <name>substrate</name>
    </ligand>
</feature>
<comment type="similarity">
    <text evidence="2">Belongs to the UPP synthase family.</text>
</comment>
<feature type="active site" evidence="2">
    <location>
        <position position="34"/>
    </location>
</feature>
<dbReference type="Gene3D" id="3.40.1180.10">
    <property type="entry name" value="Decaprenyl diphosphate synthase-like"/>
    <property type="match status" value="1"/>
</dbReference>
<dbReference type="GO" id="GO:0045547">
    <property type="term" value="F:ditrans,polycis-polyprenyl diphosphate synthase [(2E,6E)-farnesyl diphosphate specific] activity"/>
    <property type="evidence" value="ECO:0007669"/>
    <property type="project" value="TreeGrafter"/>
</dbReference>
<feature type="binding site" evidence="2">
    <location>
        <position position="83"/>
    </location>
    <ligand>
        <name>substrate</name>
    </ligand>
</feature>
<dbReference type="EC" id="2.5.1.-" evidence="2"/>
<dbReference type="FunFam" id="3.40.1180.10:FF:000001">
    <property type="entry name" value="(2E,6E)-farnesyl-diphosphate-specific ditrans,polycis-undecaprenyl-diphosphate synthase"/>
    <property type="match status" value="1"/>
</dbReference>
<feature type="active site" description="Proton acceptor" evidence="2">
    <location>
        <position position="82"/>
    </location>
</feature>
<feature type="binding site" evidence="2">
    <location>
        <begin position="79"/>
        <end position="81"/>
    </location>
    <ligand>
        <name>substrate</name>
    </ligand>
</feature>
<keyword evidence="1 2" id="KW-0808">Transferase</keyword>
<keyword evidence="2" id="KW-0479">Metal-binding</keyword>
<feature type="binding site" evidence="2">
    <location>
        <position position="39"/>
    </location>
    <ligand>
        <name>substrate</name>
    </ligand>
</feature>
<dbReference type="SUPFAM" id="SSF64005">
    <property type="entry name" value="Undecaprenyl diphosphate synthase"/>
    <property type="match status" value="1"/>
</dbReference>
<dbReference type="GO" id="GO:0016094">
    <property type="term" value="P:polyprenol biosynthetic process"/>
    <property type="evidence" value="ECO:0007669"/>
    <property type="project" value="TreeGrafter"/>
</dbReference>
<dbReference type="STRING" id="349095.SAMN05660299_00556"/>
<feature type="binding site" evidence="2">
    <location>
        <position position="47"/>
    </location>
    <ligand>
        <name>substrate</name>
    </ligand>
</feature>
<sequence length="255" mass="29542">MKNLFFKKESNNTHISEDMLDRNNIPHHIAIIMDGNGRWAKRRGMPRSYGHHAGADTLKQIVRDASDLGVKVLTVYAFSTENWKRPEDEVSYLMNLIEEYLRKNLRSLEENNVSLHFIGDIGRLNSKLQQIIREAEKDTVNNTGLVLNLAINYGGRLEITEAMQHIASDVLDHTITIDEINESLVEKYLYTAPHNDVDLLIRPGADKRISNFLLWQMAYAEFWFTELCWPDFTKETLMEAILSFQSRDRRFGGLK</sequence>
<keyword evidence="4" id="KW-1185">Reference proteome</keyword>
<proteinExistence type="inferred from homology"/>
<dbReference type="AlphaFoldDB" id="A0A1G9RWU9"/>
<organism evidence="3 4">
    <name type="scientific">Megasphaera paucivorans</name>
    <dbReference type="NCBI Taxonomy" id="349095"/>
    <lineage>
        <taxon>Bacteria</taxon>
        <taxon>Bacillati</taxon>
        <taxon>Bacillota</taxon>
        <taxon>Negativicutes</taxon>
        <taxon>Veillonellales</taxon>
        <taxon>Veillonellaceae</taxon>
        <taxon>Megasphaera</taxon>
    </lineage>
</organism>
<feature type="binding site" evidence="2">
    <location>
        <position position="85"/>
    </location>
    <ligand>
        <name>substrate</name>
    </ligand>
</feature>
<evidence type="ECO:0000313" key="4">
    <source>
        <dbReference type="Proteomes" id="UP000199309"/>
    </source>
</evidence>